<evidence type="ECO:0000256" key="2">
    <source>
        <dbReference type="ARBA" id="ARBA00023125"/>
    </source>
</evidence>
<evidence type="ECO:0000256" key="3">
    <source>
        <dbReference type="ARBA" id="ARBA00023163"/>
    </source>
</evidence>
<dbReference type="PANTHER" id="PTHR24567:SF74">
    <property type="entry name" value="HTH-TYPE TRANSCRIPTIONAL REGULATOR ARCR"/>
    <property type="match status" value="1"/>
</dbReference>
<dbReference type="GO" id="GO:0003677">
    <property type="term" value="F:DNA binding"/>
    <property type="evidence" value="ECO:0007669"/>
    <property type="project" value="UniProtKB-KW"/>
</dbReference>
<dbReference type="Pfam" id="PF13545">
    <property type="entry name" value="HTH_Crp_2"/>
    <property type="match status" value="1"/>
</dbReference>
<dbReference type="AlphaFoldDB" id="A0A1Z3N6W0"/>
<dbReference type="SMART" id="SM00419">
    <property type="entry name" value="HTH_CRP"/>
    <property type="match status" value="1"/>
</dbReference>
<dbReference type="CDD" id="cd00092">
    <property type="entry name" value="HTH_CRP"/>
    <property type="match status" value="1"/>
</dbReference>
<dbReference type="InterPro" id="IPR000595">
    <property type="entry name" value="cNMP-bd_dom"/>
</dbReference>
<dbReference type="KEGG" id="bbac:EP01_09075"/>
<protein>
    <submittedName>
        <fullName evidence="6">Transcriptional regulator</fullName>
    </submittedName>
</protein>
<dbReference type="Gene3D" id="1.10.10.10">
    <property type="entry name" value="Winged helix-like DNA-binding domain superfamily/Winged helix DNA-binding domain"/>
    <property type="match status" value="1"/>
</dbReference>
<dbReference type="InterPro" id="IPR018490">
    <property type="entry name" value="cNMP-bd_dom_sf"/>
</dbReference>
<sequence length="233" mass="26112">MSIKKECGPQPNLESCKTCGNRLDSILCSNPDVLLMVEKARVSCRFKAGQIIFYSGNDPLGIFTIQSGLVKLEVTSASGAAHTLRLVGPGGTLGYRSMFANEPYHASAVAVEDCELCFVPKAEIMNIFKSYPELAMKLLSHISKDLRMAEEKWMDQMDKGASERIAEALIFLQDHFAHQNWTRREIAQWAGTTPETVIRTLSQFEKDGLIDQTDGRSIRILSRDRLKDRAEIR</sequence>
<dbReference type="Pfam" id="PF00027">
    <property type="entry name" value="cNMP_binding"/>
    <property type="match status" value="1"/>
</dbReference>
<dbReference type="OrthoDB" id="3182344at2"/>
<feature type="domain" description="HTH crp-type" evidence="5">
    <location>
        <begin position="159"/>
        <end position="224"/>
    </location>
</feature>
<dbReference type="InterPro" id="IPR050397">
    <property type="entry name" value="Env_Response_Regulators"/>
</dbReference>
<dbReference type="InterPro" id="IPR036388">
    <property type="entry name" value="WH-like_DNA-bd_sf"/>
</dbReference>
<proteinExistence type="predicted"/>
<dbReference type="InterPro" id="IPR014710">
    <property type="entry name" value="RmlC-like_jellyroll"/>
</dbReference>
<evidence type="ECO:0000313" key="7">
    <source>
        <dbReference type="Proteomes" id="UP000197003"/>
    </source>
</evidence>
<accession>A0A1Z3N6W0</accession>
<evidence type="ECO:0000259" key="5">
    <source>
        <dbReference type="PROSITE" id="PS51063"/>
    </source>
</evidence>
<dbReference type="InterPro" id="IPR036390">
    <property type="entry name" value="WH_DNA-bd_sf"/>
</dbReference>
<gene>
    <name evidence="6" type="ORF">B9G79_06345</name>
</gene>
<dbReference type="SMART" id="SM00100">
    <property type="entry name" value="cNMP"/>
    <property type="match status" value="1"/>
</dbReference>
<keyword evidence="2" id="KW-0238">DNA-binding</keyword>
<evidence type="ECO:0000313" key="6">
    <source>
        <dbReference type="EMBL" id="ASD63213.1"/>
    </source>
</evidence>
<dbReference type="GO" id="GO:0005829">
    <property type="term" value="C:cytosol"/>
    <property type="evidence" value="ECO:0007669"/>
    <property type="project" value="TreeGrafter"/>
</dbReference>
<keyword evidence="1" id="KW-0805">Transcription regulation</keyword>
<dbReference type="Proteomes" id="UP000197003">
    <property type="component" value="Chromosome"/>
</dbReference>
<dbReference type="PROSITE" id="PS51063">
    <property type="entry name" value="HTH_CRP_2"/>
    <property type="match status" value="1"/>
</dbReference>
<organism evidence="6 7">
    <name type="scientific">Bdellovibrio bacteriovorus</name>
    <dbReference type="NCBI Taxonomy" id="959"/>
    <lineage>
        <taxon>Bacteria</taxon>
        <taxon>Pseudomonadati</taxon>
        <taxon>Bdellovibrionota</taxon>
        <taxon>Bdellovibrionia</taxon>
        <taxon>Bdellovibrionales</taxon>
        <taxon>Pseudobdellovibrionaceae</taxon>
        <taxon>Bdellovibrio</taxon>
    </lineage>
</organism>
<dbReference type="SUPFAM" id="SSF51206">
    <property type="entry name" value="cAMP-binding domain-like"/>
    <property type="match status" value="1"/>
</dbReference>
<dbReference type="PANTHER" id="PTHR24567">
    <property type="entry name" value="CRP FAMILY TRANSCRIPTIONAL REGULATORY PROTEIN"/>
    <property type="match status" value="1"/>
</dbReference>
<dbReference type="PRINTS" id="PR00034">
    <property type="entry name" value="HTHCRP"/>
</dbReference>
<feature type="domain" description="Cyclic nucleotide-binding" evidence="4">
    <location>
        <begin position="46"/>
        <end position="145"/>
    </location>
</feature>
<dbReference type="GO" id="GO:0003700">
    <property type="term" value="F:DNA-binding transcription factor activity"/>
    <property type="evidence" value="ECO:0007669"/>
    <property type="project" value="TreeGrafter"/>
</dbReference>
<name>A0A1Z3N6W0_BDEBC</name>
<evidence type="ECO:0000256" key="1">
    <source>
        <dbReference type="ARBA" id="ARBA00023015"/>
    </source>
</evidence>
<dbReference type="CDD" id="cd00038">
    <property type="entry name" value="CAP_ED"/>
    <property type="match status" value="1"/>
</dbReference>
<dbReference type="PROSITE" id="PS50042">
    <property type="entry name" value="CNMP_BINDING_3"/>
    <property type="match status" value="1"/>
</dbReference>
<evidence type="ECO:0000259" key="4">
    <source>
        <dbReference type="PROSITE" id="PS50042"/>
    </source>
</evidence>
<dbReference type="RefSeq" id="WP_038449816.1">
    <property type="nucleotide sequence ID" value="NZ_AP029059.1"/>
</dbReference>
<dbReference type="InterPro" id="IPR012318">
    <property type="entry name" value="HTH_CRP"/>
</dbReference>
<dbReference type="EMBL" id="CP020946">
    <property type="protein sequence ID" value="ASD63213.1"/>
    <property type="molecule type" value="Genomic_DNA"/>
</dbReference>
<reference evidence="6 7" key="1">
    <citation type="submission" date="2017-04" db="EMBL/GenBank/DDBJ databases">
        <title>Whole genome sequence of Bdellovibrio bacteriovorus strain SSB218315.</title>
        <authorList>
            <person name="Oyedara O."/>
            <person name="Rodriguez-Perez M.A."/>
        </authorList>
    </citation>
    <scope>NUCLEOTIDE SEQUENCE [LARGE SCALE GENOMIC DNA]</scope>
    <source>
        <strain evidence="6 7">SSB218315</strain>
    </source>
</reference>
<keyword evidence="3" id="KW-0804">Transcription</keyword>
<dbReference type="Gene3D" id="2.60.120.10">
    <property type="entry name" value="Jelly Rolls"/>
    <property type="match status" value="1"/>
</dbReference>
<dbReference type="SUPFAM" id="SSF46785">
    <property type="entry name" value="Winged helix' DNA-binding domain"/>
    <property type="match status" value="1"/>
</dbReference>